<feature type="compositionally biased region" description="Basic and acidic residues" evidence="1">
    <location>
        <begin position="1"/>
        <end position="10"/>
    </location>
</feature>
<comment type="caution">
    <text evidence="2">The sequence shown here is derived from an EMBL/GenBank/DDBJ whole genome shotgun (WGS) entry which is preliminary data.</text>
</comment>
<organism evidence="2 3">
    <name type="scientific">Pseudonocardia oceani</name>
    <dbReference type="NCBI Taxonomy" id="2792013"/>
    <lineage>
        <taxon>Bacteria</taxon>
        <taxon>Bacillati</taxon>
        <taxon>Actinomycetota</taxon>
        <taxon>Actinomycetes</taxon>
        <taxon>Pseudonocardiales</taxon>
        <taxon>Pseudonocardiaceae</taxon>
        <taxon>Pseudonocardia</taxon>
    </lineage>
</organism>
<evidence type="ECO:0000313" key="2">
    <source>
        <dbReference type="EMBL" id="MBW0132462.1"/>
    </source>
</evidence>
<evidence type="ECO:0000256" key="1">
    <source>
        <dbReference type="SAM" id="MobiDB-lite"/>
    </source>
</evidence>
<dbReference type="RefSeq" id="WP_218596580.1">
    <property type="nucleotide sequence ID" value="NZ_JADQDE010000015.1"/>
</dbReference>
<accession>A0ABS6UJP0</accession>
<proteinExistence type="predicted"/>
<protein>
    <recommendedName>
        <fullName evidence="4">Centromere-binding protein ParB C-terminal domain-containing protein</fullName>
    </recommendedName>
</protein>
<name>A0ABS6UJP0_9PSEU</name>
<feature type="region of interest" description="Disordered" evidence="1">
    <location>
        <begin position="84"/>
        <end position="115"/>
    </location>
</feature>
<keyword evidence="3" id="KW-1185">Reference proteome</keyword>
<evidence type="ECO:0008006" key="4">
    <source>
        <dbReference type="Google" id="ProtNLM"/>
    </source>
</evidence>
<evidence type="ECO:0000313" key="3">
    <source>
        <dbReference type="Proteomes" id="UP000694300"/>
    </source>
</evidence>
<sequence length="115" mass="12341">MSPRTTHDDPTDGEDRDVGGASAGSTPDRTAGEWVLLQTSVRPAVRDLTRSVCNGVTRAVGERYTLRQFLTEAVEAHAARLAELYNDGRPWPADPRQLPRGRGLGDPPTSTGSGD</sequence>
<dbReference type="Proteomes" id="UP000694300">
    <property type="component" value="Unassembled WGS sequence"/>
</dbReference>
<dbReference type="EMBL" id="JADQDF010000002">
    <property type="protein sequence ID" value="MBW0132462.1"/>
    <property type="molecule type" value="Genomic_DNA"/>
</dbReference>
<gene>
    <name evidence="2" type="ORF">I4I82_32980</name>
</gene>
<reference evidence="2 3" key="1">
    <citation type="submission" date="2020-11" db="EMBL/GenBank/DDBJ databases">
        <title>Pseudonocardia abyssalis sp. nov. and Pseudonocardia oceani sp. nov., description and phylogenomic analysis of two novel actinomycetes isolated from the deep Southern Ocean.</title>
        <authorList>
            <person name="Parra J."/>
        </authorList>
    </citation>
    <scope>NUCLEOTIDE SEQUENCE [LARGE SCALE GENOMIC DNA]</scope>
    <source>
        <strain evidence="3">KRD185</strain>
    </source>
</reference>
<feature type="region of interest" description="Disordered" evidence="1">
    <location>
        <begin position="1"/>
        <end position="33"/>
    </location>
</feature>